<protein>
    <recommendedName>
        <fullName evidence="1">Integrase catalytic domain-containing protein</fullName>
    </recommendedName>
</protein>
<evidence type="ECO:0000259" key="1">
    <source>
        <dbReference type="PROSITE" id="PS50994"/>
    </source>
</evidence>
<dbReference type="InterPro" id="IPR041577">
    <property type="entry name" value="RT_RNaseH_2"/>
</dbReference>
<dbReference type="KEGG" id="nta:107806272"/>
<dbReference type="Gene3D" id="3.10.10.10">
    <property type="entry name" value="HIV Type 1 Reverse Transcriptase, subunit A, domain 1"/>
    <property type="match status" value="1"/>
</dbReference>
<dbReference type="InterPro" id="IPR043502">
    <property type="entry name" value="DNA/RNA_pol_sf"/>
</dbReference>
<dbReference type="OrthoDB" id="1304243at2759"/>
<dbReference type="InterPro" id="IPR001584">
    <property type="entry name" value="Integrase_cat-core"/>
</dbReference>
<gene>
    <name evidence="2" type="primary">LOC107806272</name>
</gene>
<evidence type="ECO:0000313" key="2">
    <source>
        <dbReference type="RefSeq" id="XP_016485883.1"/>
    </source>
</evidence>
<dbReference type="Gene3D" id="1.10.340.70">
    <property type="match status" value="1"/>
</dbReference>
<dbReference type="PANTHER" id="PTHR47266">
    <property type="entry name" value="ENDONUCLEASE-RELATED"/>
    <property type="match status" value="1"/>
</dbReference>
<dbReference type="PROSITE" id="PS50994">
    <property type="entry name" value="INTEGRASE"/>
    <property type="match status" value="1"/>
</dbReference>
<proteinExistence type="predicted"/>
<dbReference type="InterPro" id="IPR052160">
    <property type="entry name" value="Gypsy_RT_Integrase-like"/>
</dbReference>
<accession>A0A1S4BAN7</accession>
<dbReference type="RefSeq" id="XP_016485883.1">
    <property type="nucleotide sequence ID" value="XM_016630397.1"/>
</dbReference>
<dbReference type="SUPFAM" id="SSF53098">
    <property type="entry name" value="Ribonuclease H-like"/>
    <property type="match status" value="1"/>
</dbReference>
<dbReference type="GO" id="GO:0015074">
    <property type="term" value="P:DNA integration"/>
    <property type="evidence" value="ECO:0007669"/>
    <property type="project" value="InterPro"/>
</dbReference>
<dbReference type="InterPro" id="IPR012337">
    <property type="entry name" value="RNaseH-like_sf"/>
</dbReference>
<dbReference type="SUPFAM" id="SSF56672">
    <property type="entry name" value="DNA/RNA polymerases"/>
    <property type="match status" value="1"/>
</dbReference>
<dbReference type="Pfam" id="PF17919">
    <property type="entry name" value="RT_RNaseH_2"/>
    <property type="match status" value="1"/>
</dbReference>
<dbReference type="SMR" id="A0A1S4BAN7"/>
<dbReference type="AlphaFoldDB" id="A0A1S4BAN7"/>
<feature type="domain" description="Integrase catalytic" evidence="1">
    <location>
        <begin position="455"/>
        <end position="548"/>
    </location>
</feature>
<dbReference type="InterPro" id="IPR036397">
    <property type="entry name" value="RNaseH_sf"/>
</dbReference>
<dbReference type="GO" id="GO:0003676">
    <property type="term" value="F:nucleic acid binding"/>
    <property type="evidence" value="ECO:0007669"/>
    <property type="project" value="InterPro"/>
</dbReference>
<dbReference type="Pfam" id="PF17921">
    <property type="entry name" value="Integrase_H2C2"/>
    <property type="match status" value="1"/>
</dbReference>
<dbReference type="Gene3D" id="3.30.420.10">
    <property type="entry name" value="Ribonuclease H-like superfamily/Ribonuclease H"/>
    <property type="match status" value="1"/>
</dbReference>
<reference evidence="2" key="1">
    <citation type="submission" date="2025-08" db="UniProtKB">
        <authorList>
            <consortium name="RefSeq"/>
        </authorList>
    </citation>
    <scope>IDENTIFICATION</scope>
</reference>
<name>A0A1S4BAN7_TOBAC</name>
<dbReference type="PaxDb" id="4097-A0A1S4BAN7"/>
<organism evidence="2">
    <name type="scientific">Nicotiana tabacum</name>
    <name type="common">Common tobacco</name>
    <dbReference type="NCBI Taxonomy" id="4097"/>
    <lineage>
        <taxon>Eukaryota</taxon>
        <taxon>Viridiplantae</taxon>
        <taxon>Streptophyta</taxon>
        <taxon>Embryophyta</taxon>
        <taxon>Tracheophyta</taxon>
        <taxon>Spermatophyta</taxon>
        <taxon>Magnoliopsida</taxon>
        <taxon>eudicotyledons</taxon>
        <taxon>Gunneridae</taxon>
        <taxon>Pentapetalae</taxon>
        <taxon>asterids</taxon>
        <taxon>lamiids</taxon>
        <taxon>Solanales</taxon>
        <taxon>Solanaceae</taxon>
        <taxon>Nicotianoideae</taxon>
        <taxon>Nicotianeae</taxon>
        <taxon>Nicotiana</taxon>
    </lineage>
</organism>
<sequence>MKLPHQYESISVIDVVDEVEGAIEIKMEEECLGEALAAILVDHLLNDLREHRQAIGCTIADIWGIPAGIYEHKIQLEKESKPSVENQRRLNPSIQEVVKKEIIKWLDVGVVYSIADSSWVNPMQCVLKKGGMTVIQNENSELIPTRNVIGWRVCMDYRKLNDFEELKEKLTTAPIIVTPDWSLPFELMCGASGVAIGVVLGQQHNKILHPVYYAIKTRNGAQMNYTVTKQELLSIVYDFEKLWAYLLGSKDRKGTENQVVDHLSRLEEAGRPKENLEINDAFPDEHILALSNTFAPWYADVANFLVSDLAPDVLEAYQKKKFLQECRQYYLEEPFLFCICSDNIIRHCVPKDEVMPILKACHDSLVGVHHGENRTAEKVLECGYYWPSIYHDANQIVKACDHCQRQGSISKRHEMPMNFIMNVEIFDVWGIDFIGPFVSSYGMTYILVVVDYVSKAILSDGGSHFCNKAFTGLLEKYGVKHKVATPYHPQLSGQAEVSSREIKNILEKTVNTNRTDWSRKLDDTLWAYRTTFKTPISTSPYRLVFGKACHLPVELENKAMWALKMLNLD</sequence>
<dbReference type="InterPro" id="IPR041588">
    <property type="entry name" value="Integrase_H2C2"/>
</dbReference>